<organism evidence="1 2">
    <name type="scientific">Melastoma candidum</name>
    <dbReference type="NCBI Taxonomy" id="119954"/>
    <lineage>
        <taxon>Eukaryota</taxon>
        <taxon>Viridiplantae</taxon>
        <taxon>Streptophyta</taxon>
        <taxon>Embryophyta</taxon>
        <taxon>Tracheophyta</taxon>
        <taxon>Spermatophyta</taxon>
        <taxon>Magnoliopsida</taxon>
        <taxon>eudicotyledons</taxon>
        <taxon>Gunneridae</taxon>
        <taxon>Pentapetalae</taxon>
        <taxon>rosids</taxon>
        <taxon>malvids</taxon>
        <taxon>Myrtales</taxon>
        <taxon>Melastomataceae</taxon>
        <taxon>Melastomatoideae</taxon>
        <taxon>Melastomateae</taxon>
        <taxon>Melastoma</taxon>
    </lineage>
</organism>
<evidence type="ECO:0000313" key="1">
    <source>
        <dbReference type="EMBL" id="KAI4331452.1"/>
    </source>
</evidence>
<sequence length="100" mass="11248">MRKIATGRDCLVCILPAALPSLPFPSPLRVSVSTECFASPLPPGSLSLALRREFSPLQRRDLRFLNWVFAVNAIFFLPCAGIELREPVSELLYFDWIQAK</sequence>
<protein>
    <submittedName>
        <fullName evidence="1">Uncharacterized protein</fullName>
    </submittedName>
</protein>
<gene>
    <name evidence="1" type="ORF">MLD38_029640</name>
</gene>
<name>A0ACB9N4C3_9MYRT</name>
<dbReference type="Proteomes" id="UP001057402">
    <property type="component" value="Chromosome 8"/>
</dbReference>
<proteinExistence type="predicted"/>
<reference evidence="2" key="1">
    <citation type="journal article" date="2023" name="Front. Plant Sci.">
        <title>Chromosomal-level genome assembly of Melastoma candidum provides insights into trichome evolution.</title>
        <authorList>
            <person name="Zhong Y."/>
            <person name="Wu W."/>
            <person name="Sun C."/>
            <person name="Zou P."/>
            <person name="Liu Y."/>
            <person name="Dai S."/>
            <person name="Zhou R."/>
        </authorList>
    </citation>
    <scope>NUCLEOTIDE SEQUENCE [LARGE SCALE GENOMIC DNA]</scope>
</reference>
<keyword evidence="2" id="KW-1185">Reference proteome</keyword>
<comment type="caution">
    <text evidence="1">The sequence shown here is derived from an EMBL/GenBank/DDBJ whole genome shotgun (WGS) entry which is preliminary data.</text>
</comment>
<evidence type="ECO:0000313" key="2">
    <source>
        <dbReference type="Proteomes" id="UP001057402"/>
    </source>
</evidence>
<dbReference type="EMBL" id="CM042887">
    <property type="protein sequence ID" value="KAI4331452.1"/>
    <property type="molecule type" value="Genomic_DNA"/>
</dbReference>
<accession>A0ACB9N4C3</accession>